<name>A0ABY4HDE7_9BACI</name>
<dbReference type="Pfam" id="PF04816">
    <property type="entry name" value="TrmK"/>
    <property type="match status" value="1"/>
</dbReference>
<keyword evidence="2" id="KW-1185">Reference proteome</keyword>
<dbReference type="Gene3D" id="1.10.287.1890">
    <property type="match status" value="1"/>
</dbReference>
<dbReference type="PANTHER" id="PTHR38451">
    <property type="entry name" value="TRNA (ADENINE(22)-N(1))-METHYLTRANSFERASE"/>
    <property type="match status" value="1"/>
</dbReference>
<dbReference type="PIRSF" id="PIRSF018637">
    <property type="entry name" value="TrmK"/>
    <property type="match status" value="1"/>
</dbReference>
<sequence length="235" mass="27217">MNGTQLSLRLKKVAEYLPQAAYFADIGSDHAYLPCYVCLHDRHARAVAGEVNNGPYQSALKEVDTHQLNDQIDVRLGDGLDVLINNEVEQVVIAGMGGPLIRDILESGKDKLSSVSKIIVQPNIDARSIRRWFYDNQYQLVHEAILEENGHIYEVLAAEKGDPEHIYQQESFEKQLWLGPWLMKERSPVFRKKWKEEKSKKERIVHQIRCSKQPDEKKIQLFQKELVWLKEVLEQ</sequence>
<dbReference type="InterPro" id="IPR029063">
    <property type="entry name" value="SAM-dependent_MTases_sf"/>
</dbReference>
<dbReference type="Proteomes" id="UP000830326">
    <property type="component" value="Chromosome"/>
</dbReference>
<reference evidence="1" key="1">
    <citation type="submission" date="2022-04" db="EMBL/GenBank/DDBJ databases">
        <title>Halobacillus sp. isolated from saltern.</title>
        <authorList>
            <person name="Won M."/>
            <person name="Lee C.-M."/>
            <person name="Woen H.-Y."/>
            <person name="Kwon S.-W."/>
        </authorList>
    </citation>
    <scope>NUCLEOTIDE SEQUENCE</scope>
    <source>
        <strain evidence="1">SSHM10-5</strain>
    </source>
</reference>
<evidence type="ECO:0000313" key="1">
    <source>
        <dbReference type="EMBL" id="UOR12288.1"/>
    </source>
</evidence>
<dbReference type="EMBL" id="CP095075">
    <property type="protein sequence ID" value="UOR12288.1"/>
    <property type="molecule type" value="Genomic_DNA"/>
</dbReference>
<organism evidence="1 2">
    <name type="scientific">Halobacillus amylolyticus</name>
    <dbReference type="NCBI Taxonomy" id="2932259"/>
    <lineage>
        <taxon>Bacteria</taxon>
        <taxon>Bacillati</taxon>
        <taxon>Bacillota</taxon>
        <taxon>Bacilli</taxon>
        <taxon>Bacillales</taxon>
        <taxon>Bacillaceae</taxon>
        <taxon>Halobacillus</taxon>
    </lineage>
</organism>
<dbReference type="SUPFAM" id="SSF53335">
    <property type="entry name" value="S-adenosyl-L-methionine-dependent methyltransferases"/>
    <property type="match status" value="1"/>
</dbReference>
<protein>
    <submittedName>
        <fullName evidence="1">tRNA (Adenine(22)-N(1))-methyltransferase TrmK</fullName>
    </submittedName>
</protein>
<evidence type="ECO:0000313" key="2">
    <source>
        <dbReference type="Proteomes" id="UP000830326"/>
    </source>
</evidence>
<gene>
    <name evidence="1" type="ORF">MUO15_01750</name>
</gene>
<proteinExistence type="predicted"/>
<dbReference type="Gene3D" id="3.40.50.150">
    <property type="entry name" value="Vaccinia Virus protein VP39"/>
    <property type="match status" value="1"/>
</dbReference>
<dbReference type="RefSeq" id="WP_245033006.1">
    <property type="nucleotide sequence ID" value="NZ_CP095075.1"/>
</dbReference>
<dbReference type="PANTHER" id="PTHR38451:SF1">
    <property type="entry name" value="TRNA (ADENINE(22)-N(1))-METHYLTRANSFERASE"/>
    <property type="match status" value="1"/>
</dbReference>
<dbReference type="InterPro" id="IPR006901">
    <property type="entry name" value="TrmK"/>
</dbReference>
<accession>A0ABY4HDE7</accession>